<evidence type="ECO:0000256" key="5">
    <source>
        <dbReference type="RuleBase" id="RU361200"/>
    </source>
</evidence>
<dbReference type="Proteomes" id="UP001597506">
    <property type="component" value="Unassembled WGS sequence"/>
</dbReference>
<protein>
    <recommendedName>
        <fullName evidence="4 5">N5-carboxyaminoimidazole ribonucleotide synthase</fullName>
        <shortName evidence="4 5">N5-CAIR synthase</shortName>
        <ecNumber evidence="4 5">6.3.4.18</ecNumber>
    </recommendedName>
    <alternativeName>
        <fullName evidence="4 5">5-(carboxyamino)imidazole ribonucleotide synthetase</fullName>
    </alternativeName>
</protein>
<keyword evidence="3 4" id="KW-0067">ATP-binding</keyword>
<dbReference type="Pfam" id="PF22660">
    <property type="entry name" value="RS_preATP-grasp-like"/>
    <property type="match status" value="1"/>
</dbReference>
<feature type="binding site" evidence="4">
    <location>
        <begin position="270"/>
        <end position="271"/>
    </location>
    <ligand>
        <name>ATP</name>
        <dbReference type="ChEBI" id="CHEBI:30616"/>
    </ligand>
</feature>
<dbReference type="Gene3D" id="3.30.470.20">
    <property type="entry name" value="ATP-grasp fold, B domain"/>
    <property type="match status" value="1"/>
</dbReference>
<dbReference type="InterPro" id="IPR040686">
    <property type="entry name" value="PurK_C"/>
</dbReference>
<gene>
    <name evidence="4 5 7" type="primary">purK</name>
    <name evidence="7" type="ORF">ACFSUL_20120</name>
</gene>
<evidence type="ECO:0000256" key="3">
    <source>
        <dbReference type="ARBA" id="ARBA00022840"/>
    </source>
</evidence>
<dbReference type="HAMAP" id="MF_01928">
    <property type="entry name" value="PurK"/>
    <property type="match status" value="1"/>
</dbReference>
<keyword evidence="1 4" id="KW-0547">Nucleotide-binding</keyword>
<feature type="binding site" evidence="4">
    <location>
        <begin position="155"/>
        <end position="161"/>
    </location>
    <ligand>
        <name>ATP</name>
        <dbReference type="ChEBI" id="CHEBI:30616"/>
    </ligand>
</feature>
<evidence type="ECO:0000313" key="8">
    <source>
        <dbReference type="Proteomes" id="UP001597506"/>
    </source>
</evidence>
<dbReference type="Pfam" id="PF17769">
    <property type="entry name" value="PurK_C"/>
    <property type="match status" value="1"/>
</dbReference>
<comment type="function">
    <text evidence="5">Catalyzes the ATP-dependent conversion of 5-aminoimidazole ribonucleotide (AIR) and HCO(3)- to N5-carboxyaminoimidazole ribonucleotide (N5-CAIR).</text>
</comment>
<feature type="domain" description="ATP-grasp" evidence="6">
    <location>
        <begin position="114"/>
        <end position="300"/>
    </location>
</feature>
<reference evidence="8" key="1">
    <citation type="journal article" date="2019" name="Int. J. Syst. Evol. Microbiol.">
        <title>The Global Catalogue of Microorganisms (GCM) 10K type strain sequencing project: providing services to taxonomists for standard genome sequencing and annotation.</title>
        <authorList>
            <consortium name="The Broad Institute Genomics Platform"/>
            <consortium name="The Broad Institute Genome Sequencing Center for Infectious Disease"/>
            <person name="Wu L."/>
            <person name="Ma J."/>
        </authorList>
    </citation>
    <scope>NUCLEOTIDE SEQUENCE [LARGE SCALE GENOMIC DNA]</scope>
    <source>
        <strain evidence="8">KCTC 3913</strain>
    </source>
</reference>
<evidence type="ECO:0000259" key="6">
    <source>
        <dbReference type="PROSITE" id="PS50975"/>
    </source>
</evidence>
<comment type="subunit">
    <text evidence="4 5">Homodimer.</text>
</comment>
<evidence type="ECO:0000256" key="1">
    <source>
        <dbReference type="ARBA" id="ARBA00022741"/>
    </source>
</evidence>
<dbReference type="InterPro" id="IPR013815">
    <property type="entry name" value="ATP_grasp_subdomain_1"/>
</dbReference>
<dbReference type="Gene3D" id="3.40.50.20">
    <property type="match status" value="1"/>
</dbReference>
<evidence type="ECO:0000256" key="2">
    <source>
        <dbReference type="ARBA" id="ARBA00022755"/>
    </source>
</evidence>
<dbReference type="PANTHER" id="PTHR11609">
    <property type="entry name" value="PURINE BIOSYNTHESIS PROTEIN 6/7, PUR6/7"/>
    <property type="match status" value="1"/>
</dbReference>
<dbReference type="PROSITE" id="PS50975">
    <property type="entry name" value="ATP_GRASP"/>
    <property type="match status" value="1"/>
</dbReference>
<dbReference type="SUPFAM" id="SSF51246">
    <property type="entry name" value="Rudiment single hybrid motif"/>
    <property type="match status" value="1"/>
</dbReference>
<keyword evidence="2 4" id="KW-0658">Purine biosynthesis</keyword>
<keyword evidence="4 5" id="KW-0436">Ligase</keyword>
<dbReference type="EC" id="6.3.4.18" evidence="4 5"/>
<dbReference type="PANTHER" id="PTHR11609:SF5">
    <property type="entry name" value="PHOSPHORIBOSYLAMINOIMIDAZOLE CARBOXYLASE"/>
    <property type="match status" value="1"/>
</dbReference>
<dbReference type="RefSeq" id="WP_071414097.1">
    <property type="nucleotide sequence ID" value="NZ_JBHUMF010000034.1"/>
</dbReference>
<dbReference type="Gene3D" id="3.30.1490.20">
    <property type="entry name" value="ATP-grasp fold, A domain"/>
    <property type="match status" value="1"/>
</dbReference>
<feature type="binding site" evidence="4">
    <location>
        <position position="150"/>
    </location>
    <ligand>
        <name>ATP</name>
        <dbReference type="ChEBI" id="CHEBI:30616"/>
    </ligand>
</feature>
<dbReference type="SUPFAM" id="SSF52440">
    <property type="entry name" value="PreATP-grasp domain"/>
    <property type="match status" value="1"/>
</dbReference>
<comment type="similarity">
    <text evidence="4 5">Belongs to the PurK/PurT family.</text>
</comment>
<dbReference type="SUPFAM" id="SSF56059">
    <property type="entry name" value="Glutathione synthetase ATP-binding domain-like"/>
    <property type="match status" value="1"/>
</dbReference>
<accession>A0ABW5RYJ3</accession>
<keyword evidence="8" id="KW-1185">Reference proteome</keyword>
<name>A0ABW5RYJ3_9BACI</name>
<dbReference type="GO" id="GO:0034028">
    <property type="term" value="F:5-(carboxyamino)imidazole ribonucleotide synthase activity"/>
    <property type="evidence" value="ECO:0007669"/>
    <property type="project" value="UniProtKB-EC"/>
</dbReference>
<organism evidence="7 8">
    <name type="scientific">Bacillus seohaeanensis</name>
    <dbReference type="NCBI Taxonomy" id="284580"/>
    <lineage>
        <taxon>Bacteria</taxon>
        <taxon>Bacillati</taxon>
        <taxon>Bacillota</taxon>
        <taxon>Bacilli</taxon>
        <taxon>Bacillales</taxon>
        <taxon>Bacillaceae</taxon>
        <taxon>Bacillus</taxon>
    </lineage>
</organism>
<comment type="catalytic activity">
    <reaction evidence="4 5">
        <text>5-amino-1-(5-phospho-beta-D-ribosyl)imidazole + hydrogencarbonate + ATP = 5-carboxyamino-1-(5-phospho-D-ribosyl)imidazole + ADP + phosphate + 2 H(+)</text>
        <dbReference type="Rhea" id="RHEA:19317"/>
        <dbReference type="ChEBI" id="CHEBI:15378"/>
        <dbReference type="ChEBI" id="CHEBI:17544"/>
        <dbReference type="ChEBI" id="CHEBI:30616"/>
        <dbReference type="ChEBI" id="CHEBI:43474"/>
        <dbReference type="ChEBI" id="CHEBI:58730"/>
        <dbReference type="ChEBI" id="CHEBI:137981"/>
        <dbReference type="ChEBI" id="CHEBI:456216"/>
        <dbReference type="EC" id="6.3.4.18"/>
    </reaction>
</comment>
<dbReference type="NCBIfam" id="NF004676">
    <property type="entry name" value="PRK06019.1-2"/>
    <property type="match status" value="1"/>
</dbReference>
<dbReference type="InterPro" id="IPR054350">
    <property type="entry name" value="PurT/PurK_preATP-grasp"/>
</dbReference>
<dbReference type="NCBIfam" id="TIGR01161">
    <property type="entry name" value="purK"/>
    <property type="match status" value="1"/>
</dbReference>
<feature type="binding site" evidence="4">
    <location>
        <position position="216"/>
    </location>
    <ligand>
        <name>ATP</name>
        <dbReference type="ChEBI" id="CHEBI:30616"/>
    </ligand>
</feature>
<dbReference type="InterPro" id="IPR016185">
    <property type="entry name" value="PreATP-grasp_dom_sf"/>
</dbReference>
<evidence type="ECO:0000256" key="4">
    <source>
        <dbReference type="HAMAP-Rule" id="MF_01928"/>
    </source>
</evidence>
<dbReference type="Pfam" id="PF02222">
    <property type="entry name" value="ATP-grasp"/>
    <property type="match status" value="1"/>
</dbReference>
<feature type="binding site" evidence="4">
    <location>
        <begin position="185"/>
        <end position="188"/>
    </location>
    <ligand>
        <name>ATP</name>
        <dbReference type="ChEBI" id="CHEBI:30616"/>
    </ligand>
</feature>
<comment type="caution">
    <text evidence="7">The sequence shown here is derived from an EMBL/GenBank/DDBJ whole genome shotgun (WGS) entry which is preliminary data.</text>
</comment>
<dbReference type="InterPro" id="IPR005875">
    <property type="entry name" value="PurK"/>
</dbReference>
<dbReference type="InterPro" id="IPR011761">
    <property type="entry name" value="ATP-grasp"/>
</dbReference>
<feature type="binding site" evidence="4">
    <location>
        <position position="110"/>
    </location>
    <ligand>
        <name>ATP</name>
        <dbReference type="ChEBI" id="CHEBI:30616"/>
    </ligand>
</feature>
<evidence type="ECO:0000313" key="7">
    <source>
        <dbReference type="EMBL" id="MFD2683041.1"/>
    </source>
</evidence>
<feature type="binding site" evidence="4">
    <location>
        <position position="193"/>
    </location>
    <ligand>
        <name>ATP</name>
        <dbReference type="ChEBI" id="CHEBI:30616"/>
    </ligand>
</feature>
<dbReference type="InterPro" id="IPR011054">
    <property type="entry name" value="Rudment_hybrid_motif"/>
</dbReference>
<dbReference type="EMBL" id="JBHUMF010000034">
    <property type="protein sequence ID" value="MFD2683041.1"/>
    <property type="molecule type" value="Genomic_DNA"/>
</dbReference>
<comment type="pathway">
    <text evidence="4 5">Purine metabolism; IMP biosynthesis via de novo pathway; 5-amino-1-(5-phospho-D-ribosyl)imidazole-4-carboxylate from 5-amino-1-(5-phospho-D-ribosyl)imidazole (N5-CAIR route): step 1/2.</text>
</comment>
<dbReference type="NCBIfam" id="NF004675">
    <property type="entry name" value="PRK06019.1-1"/>
    <property type="match status" value="1"/>
</dbReference>
<dbReference type="InterPro" id="IPR003135">
    <property type="entry name" value="ATP-grasp_carboxylate-amine"/>
</dbReference>
<proteinExistence type="inferred from homology"/>
<dbReference type="NCBIfam" id="NF004679">
    <property type="entry name" value="PRK06019.1-5"/>
    <property type="match status" value="1"/>
</dbReference>
<sequence length="386" mass="43018">MSLFKKTILPGQTIGIIGGGQLGRMMAISAKQAGFRVAVLDPSPNSPCAQVADVIITAQYDHYDALYRLAEECAVITYEFENIDYEALKWLNERAYIPQGAELIRITQDRIQEKAALSLAGVEVAPYAVINQFTDIYDNIEKLGLPAVLKTSRGGYDGKGQYVIKEEKDIEEACKLLESGPCVLEKWIPFEKEISVIVTRNGSGELTHFPVVENIHIDNILHQTIAPARVDDSVFSKAVSMARMISETLDLVGTLAIEMFLTSDGTIYINELAPRPHNSGHYTIEACDHSQFSHHIRAICNWPLEQPSLLKNAVMVNLLGEHLEEAIKEIPSNPQWFFHLYGKDAAKHKRKMGHITVLTDNLDDTLASLDDSSIWKEKEKIGGNEE</sequence>
<comment type="function">
    <text evidence="4">Catalyzes the ATP-dependent conversion of 5-aminoimidazole ribonucleotide (AIR) and HCO(3)(-) to N5-carboxyaminoimidazole ribonucleotide (N5-CAIR).</text>
</comment>